<name>A0ABQ6Z7P5_9GAMM</name>
<feature type="chain" id="PRO_5045753014" evidence="1">
    <location>
        <begin position="26"/>
        <end position="536"/>
    </location>
</feature>
<sequence>MGPCSRPSLVLALFAGIAVLAPAGARETADLAIVGGRVHDGGTGPSRIGDVVVRDGRIVAVGAGAARGYEAARVIDAHGKVVAPGFIDPHTHPNTYIRSEVAAERRALPWLFQGVTTIGIGVDGGGNPRVADQRAWFEQRGVGVNLVAFVGFGPVRREVLGESARAPDAAELARMEALVAQGMCEGAFGFSTGLFYAPQSFASSAEVIALARQAARRGGLYDTHQRDESSYGMGLLASTAEALDIGRQAGIPVHFAHLKALGADVHGQAPALVAMIDAARAEGMAVTADQYPWLASGTSLSAAVLPRWAQDGGRPALLRRLADPGQSARIAAELQANLDRRGGAGAILLTSPGARWRGRTLAQMAEYWRVDAVEAALRVIRGDGLPDSRAAESIASFNMNEDDVRLLMRQPWMVTSSDGTDGHPRQYASFPEKYARYVRAQGVIDLDTFIHRSTGLTARILGLADRGRLQPGAHADVVVFDPEAYSPGADYLAPQELAHGVDVLLVNGRLAIDEGQATDALAGRFLRHEPTPGACP</sequence>
<evidence type="ECO:0000313" key="3">
    <source>
        <dbReference type="EMBL" id="KAF1695055.1"/>
    </source>
</evidence>
<dbReference type="RefSeq" id="WP_162409964.1">
    <property type="nucleotide sequence ID" value="NZ_PDWN01000006.1"/>
</dbReference>
<dbReference type="SUPFAM" id="SSF51338">
    <property type="entry name" value="Composite domain of metallo-dependent hydrolases"/>
    <property type="match status" value="1"/>
</dbReference>
<dbReference type="Gene3D" id="3.20.20.140">
    <property type="entry name" value="Metal-dependent hydrolases"/>
    <property type="match status" value="2"/>
</dbReference>
<dbReference type="InterPro" id="IPR013108">
    <property type="entry name" value="Amidohydro_3"/>
</dbReference>
<gene>
    <name evidence="3" type="ORF">CSC65_07515</name>
</gene>
<dbReference type="PANTHER" id="PTHR11647:SF1">
    <property type="entry name" value="COLLAPSIN RESPONSE MEDIATOR PROTEIN"/>
    <property type="match status" value="1"/>
</dbReference>
<dbReference type="InterPro" id="IPR050378">
    <property type="entry name" value="Metallo-dep_Hydrolases_sf"/>
</dbReference>
<feature type="signal peptide" evidence="1">
    <location>
        <begin position="1"/>
        <end position="25"/>
    </location>
</feature>
<accession>A0ABQ6Z7P5</accession>
<dbReference type="InterPro" id="IPR032466">
    <property type="entry name" value="Metal_Hydrolase"/>
</dbReference>
<proteinExistence type="predicted"/>
<feature type="domain" description="Amidohydrolase 3" evidence="2">
    <location>
        <begin position="156"/>
        <end position="509"/>
    </location>
</feature>
<evidence type="ECO:0000256" key="1">
    <source>
        <dbReference type="SAM" id="SignalP"/>
    </source>
</evidence>
<keyword evidence="4" id="KW-1185">Reference proteome</keyword>
<dbReference type="InterPro" id="IPR011059">
    <property type="entry name" value="Metal-dep_hydrolase_composite"/>
</dbReference>
<dbReference type="PANTHER" id="PTHR11647">
    <property type="entry name" value="HYDRANTOINASE/DIHYDROPYRIMIDINASE FAMILY MEMBER"/>
    <property type="match status" value="1"/>
</dbReference>
<dbReference type="SUPFAM" id="SSF51556">
    <property type="entry name" value="Metallo-dependent hydrolases"/>
    <property type="match status" value="1"/>
</dbReference>
<organism evidence="3 4">
    <name type="scientific">Pseudoxanthomonas daejeonensis</name>
    <dbReference type="NCBI Taxonomy" id="266062"/>
    <lineage>
        <taxon>Bacteria</taxon>
        <taxon>Pseudomonadati</taxon>
        <taxon>Pseudomonadota</taxon>
        <taxon>Gammaproteobacteria</taxon>
        <taxon>Lysobacterales</taxon>
        <taxon>Lysobacteraceae</taxon>
        <taxon>Pseudoxanthomonas</taxon>
    </lineage>
</organism>
<dbReference type="Gene3D" id="2.30.40.10">
    <property type="entry name" value="Urease, subunit C, domain 1"/>
    <property type="match status" value="1"/>
</dbReference>
<evidence type="ECO:0000313" key="4">
    <source>
        <dbReference type="Proteomes" id="UP000788419"/>
    </source>
</evidence>
<dbReference type="Proteomes" id="UP000788419">
    <property type="component" value="Unassembled WGS sequence"/>
</dbReference>
<feature type="domain" description="Amidohydrolase 3" evidence="2">
    <location>
        <begin position="73"/>
        <end position="95"/>
    </location>
</feature>
<protein>
    <submittedName>
        <fullName evidence="3">Amidohydrolase</fullName>
    </submittedName>
</protein>
<dbReference type="Pfam" id="PF07969">
    <property type="entry name" value="Amidohydro_3"/>
    <property type="match status" value="2"/>
</dbReference>
<keyword evidence="1" id="KW-0732">Signal</keyword>
<dbReference type="EMBL" id="PDWN01000006">
    <property type="protein sequence ID" value="KAF1695055.1"/>
    <property type="molecule type" value="Genomic_DNA"/>
</dbReference>
<reference evidence="3 4" key="1">
    <citation type="submission" date="2017-10" db="EMBL/GenBank/DDBJ databases">
        <title>Whole genome sequencing of members of genus Pseudoxanthomonas.</title>
        <authorList>
            <person name="Kumar S."/>
            <person name="Bansal K."/>
            <person name="Kaur A."/>
            <person name="Patil P."/>
            <person name="Sharma S."/>
            <person name="Patil P.B."/>
        </authorList>
    </citation>
    <scope>NUCLEOTIDE SEQUENCE [LARGE SCALE GENOMIC DNA]</scope>
    <source>
        <strain evidence="3 4">DSM 17801</strain>
    </source>
</reference>
<comment type="caution">
    <text evidence="3">The sequence shown here is derived from an EMBL/GenBank/DDBJ whole genome shotgun (WGS) entry which is preliminary data.</text>
</comment>
<evidence type="ECO:0000259" key="2">
    <source>
        <dbReference type="Pfam" id="PF07969"/>
    </source>
</evidence>